<dbReference type="SMART" id="SM00360">
    <property type="entry name" value="RRM"/>
    <property type="match status" value="1"/>
</dbReference>
<keyword evidence="6" id="KW-0804">Transcription</keyword>
<sequence length="942" mass="106295">MVSLNNMYPDTMNFQIEEQLPSFDLGFNMSDNFGSDLIAQHQWDWDLEKVINGDVAVIPSCSEVASMQYDSSSPPATMDCYKLNGDWHNLMSMDVLDIENAPILEQEEKLVNTIPDLLVENDTKPPRNVTKQPENDIKQEENDIKPPFTAPVFPKKFVSAGKKIDMDAQCYIIDDQRISPKVEYLDSEDDSDTDESDTETTNTSSCDMQPSEVQSENNEENEVINQPDKKENNDKLNDNSNKLFNHDDNLENEIVDVISLSNDDLVLLAGDVDSLLEQFEAAPELSTNIEQTKQNEYYSAEVVKNSNCEDPRKNSSFYANCFSEQKPQIKDNLKESQPQISIKPQVSVESHSQSNLHKKSNHRQSNESTKSKEILNYLPAELVKKIRSGNKRKLIPLIDPVPNKRRAIVKKQSEAAILNAIKLDHSYSSSSSQEQWKKVEKHPKIVIPVSYPKCPNNKDLGFHTDEGNLQTQVNLLAYINERTVLKSNIIKRQINSANVKQGVSVLKSKVNEINVAPSPSTSSGPSSLNGMSIQSANSVRDNSRKKKKLNLAEYKKRRDLPRSGGSSLNASPAGSGPCSPAATKDEQDRYQRMLMEVLRATPKSAVPIPSTAQPEKPAPTAATQLEGVAAPPSMPPHLERKEYVSIGVNTDGAGLSLKHLTVPLKELEEIRPILENASDKISNNSLIASVIENVKNKKIKHKLGQNELDKRLPEHHGEDKVIMWPEKNRPKKPTKDACVQTEAIVEPENINHRRTRDSGSSSSETRKRRRRSTSRESHYSYSSQSSPSSYTSSRSYSPTPRSRRRYNEVDEEHLRAVYERRIVYVGGIGSSMTTDGLRRRFHGFGQIIDVRLHFPSHRDSYGFLTFAKREDAYRAVEMGNDDPSLPRYELNFGGRRIFCDQEYADLDNVRDDMIYASPVQDTSFDHLLEETQAILTRKRKCT</sequence>
<feature type="compositionally biased region" description="Basic and acidic residues" evidence="9">
    <location>
        <begin position="707"/>
        <end position="721"/>
    </location>
</feature>
<comment type="caution">
    <text evidence="11">The sequence shown here is derived from an EMBL/GenBank/DDBJ whole genome shotgun (WGS) entry which is preliminary data.</text>
</comment>
<feature type="compositionally biased region" description="Low complexity" evidence="9">
    <location>
        <begin position="199"/>
        <end position="216"/>
    </location>
</feature>
<evidence type="ECO:0000256" key="4">
    <source>
        <dbReference type="ARBA" id="ARBA00023015"/>
    </source>
</evidence>
<evidence type="ECO:0000256" key="1">
    <source>
        <dbReference type="ARBA" id="ARBA00004123"/>
    </source>
</evidence>
<evidence type="ECO:0000259" key="10">
    <source>
        <dbReference type="PROSITE" id="PS50102"/>
    </source>
</evidence>
<feature type="compositionally biased region" description="Polar residues" evidence="9">
    <location>
        <begin position="335"/>
        <end position="355"/>
    </location>
</feature>
<keyword evidence="12" id="KW-1185">Reference proteome</keyword>
<dbReference type="GO" id="GO:0003712">
    <property type="term" value="F:transcription coregulator activity"/>
    <property type="evidence" value="ECO:0007669"/>
    <property type="project" value="InterPro"/>
</dbReference>
<evidence type="ECO:0000256" key="6">
    <source>
        <dbReference type="ARBA" id="ARBA00023163"/>
    </source>
</evidence>
<dbReference type="InterPro" id="IPR012677">
    <property type="entry name" value="Nucleotide-bd_a/b_plait_sf"/>
</dbReference>
<dbReference type="Proteomes" id="UP000801492">
    <property type="component" value="Unassembled WGS sequence"/>
</dbReference>
<feature type="compositionally biased region" description="Low complexity" evidence="9">
    <location>
        <begin position="779"/>
        <end position="800"/>
    </location>
</feature>
<dbReference type="SUPFAM" id="SSF54928">
    <property type="entry name" value="RNA-binding domain, RBD"/>
    <property type="match status" value="1"/>
</dbReference>
<dbReference type="InterPro" id="IPR034605">
    <property type="entry name" value="PGC-1"/>
</dbReference>
<protein>
    <recommendedName>
        <fullName evidence="10">RRM domain-containing protein</fullName>
    </recommendedName>
</protein>
<feature type="region of interest" description="Disordered" evidence="9">
    <location>
        <begin position="334"/>
        <end position="372"/>
    </location>
</feature>
<evidence type="ECO:0000256" key="2">
    <source>
        <dbReference type="ARBA" id="ARBA00022553"/>
    </source>
</evidence>
<feature type="region of interest" description="Disordered" evidence="9">
    <location>
        <begin position="119"/>
        <end position="148"/>
    </location>
</feature>
<dbReference type="Gene3D" id="3.30.70.330">
    <property type="match status" value="1"/>
</dbReference>
<feature type="compositionally biased region" description="Basic and acidic residues" evidence="9">
    <location>
        <begin position="133"/>
        <end position="144"/>
    </location>
</feature>
<dbReference type="EMBL" id="VTPC01090427">
    <property type="protein sequence ID" value="KAF2883422.1"/>
    <property type="molecule type" value="Genomic_DNA"/>
</dbReference>
<feature type="region of interest" description="Disordered" evidence="9">
    <location>
        <begin position="516"/>
        <end position="585"/>
    </location>
</feature>
<evidence type="ECO:0000256" key="5">
    <source>
        <dbReference type="ARBA" id="ARBA00023159"/>
    </source>
</evidence>
<feature type="compositionally biased region" description="Basic and acidic residues" evidence="9">
    <location>
        <begin position="227"/>
        <end position="237"/>
    </location>
</feature>
<accession>A0A8K0G088</accession>
<dbReference type="GO" id="GO:0045944">
    <property type="term" value="P:positive regulation of transcription by RNA polymerase II"/>
    <property type="evidence" value="ECO:0007669"/>
    <property type="project" value="TreeGrafter"/>
</dbReference>
<evidence type="ECO:0000313" key="12">
    <source>
        <dbReference type="Proteomes" id="UP000801492"/>
    </source>
</evidence>
<feature type="compositionally biased region" description="Acidic residues" evidence="9">
    <location>
        <begin position="185"/>
        <end position="198"/>
    </location>
</feature>
<feature type="compositionally biased region" description="Basic residues" evidence="9">
    <location>
        <begin position="543"/>
        <end position="559"/>
    </location>
</feature>
<dbReference type="GO" id="GO:0005634">
    <property type="term" value="C:nucleus"/>
    <property type="evidence" value="ECO:0007669"/>
    <property type="project" value="UniProtKB-SubCell"/>
</dbReference>
<feature type="domain" description="RRM" evidence="10">
    <location>
        <begin position="821"/>
        <end position="904"/>
    </location>
</feature>
<proteinExistence type="predicted"/>
<dbReference type="InterPro" id="IPR035979">
    <property type="entry name" value="RBD_domain_sf"/>
</dbReference>
<feature type="region of interest" description="Disordered" evidence="9">
    <location>
        <begin position="705"/>
        <end position="808"/>
    </location>
</feature>
<dbReference type="GO" id="GO:0003723">
    <property type="term" value="F:RNA binding"/>
    <property type="evidence" value="ECO:0007669"/>
    <property type="project" value="UniProtKB-UniRule"/>
</dbReference>
<dbReference type="AlphaFoldDB" id="A0A8K0G088"/>
<keyword evidence="5" id="KW-0010">Activator</keyword>
<dbReference type="InterPro" id="IPR000504">
    <property type="entry name" value="RRM_dom"/>
</dbReference>
<name>A0A8K0G088_IGNLU</name>
<evidence type="ECO:0000256" key="8">
    <source>
        <dbReference type="PROSITE-ProRule" id="PRU00176"/>
    </source>
</evidence>
<evidence type="ECO:0000256" key="3">
    <source>
        <dbReference type="ARBA" id="ARBA00022884"/>
    </source>
</evidence>
<dbReference type="PANTHER" id="PTHR15528">
    <property type="entry name" value="PEROXISOME PROLIFERATOR ACTIVATED RECEPTOR GAMMA COACTIVATOR 1 PGC-1 -RELATED"/>
    <property type="match status" value="1"/>
</dbReference>
<dbReference type="Pfam" id="PF00076">
    <property type="entry name" value="RRM_1"/>
    <property type="match status" value="1"/>
</dbReference>
<keyword evidence="3 8" id="KW-0694">RNA-binding</keyword>
<comment type="subcellular location">
    <subcellularLocation>
        <location evidence="1">Nucleus</location>
    </subcellularLocation>
</comment>
<evidence type="ECO:0000313" key="11">
    <source>
        <dbReference type="EMBL" id="KAF2883422.1"/>
    </source>
</evidence>
<dbReference type="OrthoDB" id="10047851at2759"/>
<reference evidence="11" key="1">
    <citation type="submission" date="2019-08" db="EMBL/GenBank/DDBJ databases">
        <title>The genome of the North American firefly Photinus pyralis.</title>
        <authorList>
            <consortium name="Photinus pyralis genome working group"/>
            <person name="Fallon T.R."/>
            <person name="Sander Lower S.E."/>
            <person name="Weng J.-K."/>
        </authorList>
    </citation>
    <scope>NUCLEOTIDE SEQUENCE</scope>
    <source>
        <strain evidence="11">TRF0915ILg1</strain>
        <tissue evidence="11">Whole body</tissue>
    </source>
</reference>
<organism evidence="11 12">
    <name type="scientific">Ignelater luminosus</name>
    <name type="common">Cucubano</name>
    <name type="synonym">Pyrophorus luminosus</name>
    <dbReference type="NCBI Taxonomy" id="2038154"/>
    <lineage>
        <taxon>Eukaryota</taxon>
        <taxon>Metazoa</taxon>
        <taxon>Ecdysozoa</taxon>
        <taxon>Arthropoda</taxon>
        <taxon>Hexapoda</taxon>
        <taxon>Insecta</taxon>
        <taxon>Pterygota</taxon>
        <taxon>Neoptera</taxon>
        <taxon>Endopterygota</taxon>
        <taxon>Coleoptera</taxon>
        <taxon>Polyphaga</taxon>
        <taxon>Elateriformia</taxon>
        <taxon>Elateroidea</taxon>
        <taxon>Elateridae</taxon>
        <taxon>Agrypninae</taxon>
        <taxon>Pyrophorini</taxon>
        <taxon>Ignelater</taxon>
    </lineage>
</organism>
<evidence type="ECO:0000256" key="9">
    <source>
        <dbReference type="SAM" id="MobiDB-lite"/>
    </source>
</evidence>
<keyword evidence="2" id="KW-0597">Phosphoprotein</keyword>
<evidence type="ECO:0000256" key="7">
    <source>
        <dbReference type="ARBA" id="ARBA00023242"/>
    </source>
</evidence>
<gene>
    <name evidence="11" type="ORF">ILUMI_22756</name>
</gene>
<keyword evidence="4" id="KW-0805">Transcription regulation</keyword>
<feature type="region of interest" description="Disordered" evidence="9">
    <location>
        <begin position="182"/>
        <end position="246"/>
    </location>
</feature>
<dbReference type="PANTHER" id="PTHR15528:SF11">
    <property type="entry name" value="FI18188P1"/>
    <property type="match status" value="1"/>
</dbReference>
<keyword evidence="7" id="KW-0539">Nucleus</keyword>
<feature type="compositionally biased region" description="Low complexity" evidence="9">
    <location>
        <begin position="517"/>
        <end position="527"/>
    </location>
</feature>
<dbReference type="PROSITE" id="PS50102">
    <property type="entry name" value="RRM"/>
    <property type="match status" value="1"/>
</dbReference>
<feature type="compositionally biased region" description="Polar residues" evidence="9">
    <location>
        <begin position="528"/>
        <end position="540"/>
    </location>
</feature>